<dbReference type="InterPro" id="IPR011519">
    <property type="entry name" value="UnbV_ASPIC"/>
</dbReference>
<dbReference type="Pfam" id="PF13517">
    <property type="entry name" value="FG-GAP_3"/>
    <property type="match status" value="4"/>
</dbReference>
<evidence type="ECO:0000259" key="2">
    <source>
        <dbReference type="Pfam" id="PF07593"/>
    </source>
</evidence>
<dbReference type="PROSITE" id="PS51257">
    <property type="entry name" value="PROKAR_LIPOPROTEIN"/>
    <property type="match status" value="1"/>
</dbReference>
<dbReference type="InterPro" id="IPR028994">
    <property type="entry name" value="Integrin_alpha_N"/>
</dbReference>
<dbReference type="Proteomes" id="UP000276309">
    <property type="component" value="Chromosome"/>
</dbReference>
<reference evidence="3 4" key="1">
    <citation type="submission" date="2018-08" db="EMBL/GenBank/DDBJ databases">
        <title>The reduced genetic potential of extracellular carbohydrate catabolism in Euzebyella marina RN62, a Flavobacteriia bacterium isolated from the hadal water.</title>
        <authorList>
            <person name="Xue C."/>
        </authorList>
    </citation>
    <scope>NUCLEOTIDE SEQUENCE [LARGE SCALE GENOMIC DNA]</scope>
    <source>
        <strain evidence="3 4">RN62</strain>
    </source>
</reference>
<dbReference type="AlphaFoldDB" id="A0A3G2L202"/>
<dbReference type="OrthoDB" id="9816120at2"/>
<feature type="domain" description="ASPIC/UnbV" evidence="2">
    <location>
        <begin position="558"/>
        <end position="623"/>
    </location>
</feature>
<dbReference type="PANTHER" id="PTHR16026">
    <property type="entry name" value="CARTILAGE ACIDIC PROTEIN 1"/>
    <property type="match status" value="1"/>
</dbReference>
<dbReference type="SUPFAM" id="SSF69318">
    <property type="entry name" value="Integrin alpha N-terminal domain"/>
    <property type="match status" value="3"/>
</dbReference>
<dbReference type="PANTHER" id="PTHR16026:SF0">
    <property type="entry name" value="CARTILAGE ACIDIC PROTEIN 1"/>
    <property type="match status" value="1"/>
</dbReference>
<protein>
    <recommendedName>
        <fullName evidence="2">ASPIC/UnbV domain-containing protein</fullName>
    </recommendedName>
</protein>
<dbReference type="InterPro" id="IPR013517">
    <property type="entry name" value="FG-GAP"/>
</dbReference>
<keyword evidence="1" id="KW-0732">Signal</keyword>
<dbReference type="Pfam" id="PF07593">
    <property type="entry name" value="UnbV_ASPIC"/>
    <property type="match status" value="1"/>
</dbReference>
<sequence length="1138" mass="127437">MKSINRNISKICESYRFTLYISFLLIFLMTSCEKTYELSGKNASSERIFTKLNSNETGIDFSNLLDEDIRYNGLQYEYFYNGGGVAVSDFNNDGLKDIFFVSTINQHKLFLNKGDLKFEDVSHMTGILNQQHFSTGVTVVDINNDGWMDIYLSNSGKFKNPETRRNRLFINTGAKNNEGIPVFKEEAKNYGLDSSDCSTQASFFDYDKDGDLDMFLLNHSPSPYPEDKSLLELSQTDGGVANNRLYRNDNGRFTDISHEAGIIQNRLSYGLGISIGDINNDTWPDIYIANDFTGKDLLYINNQDGTFVERINEATNHISFFSMGNDIADINNDGWMDMMVVDMMGANNYDIKTSMSGMNPARFYETVNSGQHYQYMYNTLQLNSGYLQENGVPIFSDIAQLTGVSNTDWSWAPLFFDMDNDGHKDLFVSNGIKRDFRNNDFVNYVNKKQDSIRQAKSMDVKDYISDVMLKMPTRKKENYFFRNSGNLEFTQMNKVWGDSVETSSNGTIYADLDNDGDLELIVNNTDDPAYILKNNSRELGLAHYLTIAFNGPDGNRDGIGTRVTVHSSAGKQTQELYFSKGFMSAKDRELHFGLGIDETASVEILWPDNTKQVYPNVKIDETLVVDYKNSTAQTGSEEKSADSTLFTKQNIEGLEYNHVENSFDDFKRESLLPHKMSNEGPALSVGDINGDGLEDVFVGGAIGQASALFKQNSDGSFTKALTTVFEDTSMYEDVSSLLFDADQDGDLDLYVTSGGNEYSEGSPYLEDRLYINDGKGQFKLNKNALPVISNSNSCVKPVDFDKDGDLDLFIGGRQIPGKYPAPAKSYVLINQSSKDYIKFTVSDFTENEVWNVLGMVTDAVWTDINGDGFSDLVVCGEWMPIRIFENIQGKNLEEKTDQYGLTNTNGWWYSLIAKDFDKDGDIDIIGGNLGLNYKYKATNKAPFEVFADDFDTSGSNDIVLSYYDDENLVPLRGRECSSNQMPFIKKKFPTYDSFGKAAIDDIFNKNQLESSLNLKAYTFATSYLGNNGGKFEVSKMPVETQLSSVNEIIADDFDDDGHLDLLMAGNLYASEVETPRNDALLSLFLKGLGNGQFEPLAAGDSGLMTKGTVKGVQLIRVNGDKKVVFAKNDDALEIFGIR</sequence>
<evidence type="ECO:0000256" key="1">
    <source>
        <dbReference type="ARBA" id="ARBA00022729"/>
    </source>
</evidence>
<keyword evidence="4" id="KW-1185">Reference proteome</keyword>
<dbReference type="KEGG" id="emar:D1013_02185"/>
<dbReference type="EMBL" id="CP032050">
    <property type="protein sequence ID" value="AYN66275.1"/>
    <property type="molecule type" value="Genomic_DNA"/>
</dbReference>
<proteinExistence type="predicted"/>
<evidence type="ECO:0000313" key="3">
    <source>
        <dbReference type="EMBL" id="AYN66275.1"/>
    </source>
</evidence>
<evidence type="ECO:0000313" key="4">
    <source>
        <dbReference type="Proteomes" id="UP000276309"/>
    </source>
</evidence>
<gene>
    <name evidence="3" type="ORF">D1013_02185</name>
</gene>
<accession>A0A3G2L202</accession>
<dbReference type="InterPro" id="IPR027039">
    <property type="entry name" value="Crtac1"/>
</dbReference>
<dbReference type="Gene3D" id="2.130.10.130">
    <property type="entry name" value="Integrin alpha, N-terminal"/>
    <property type="match status" value="3"/>
</dbReference>
<organism evidence="3 4">
    <name type="scientific">Euzebyella marina</name>
    <dbReference type="NCBI Taxonomy" id="1761453"/>
    <lineage>
        <taxon>Bacteria</taxon>
        <taxon>Pseudomonadati</taxon>
        <taxon>Bacteroidota</taxon>
        <taxon>Flavobacteriia</taxon>
        <taxon>Flavobacteriales</taxon>
        <taxon>Flavobacteriaceae</taxon>
        <taxon>Euzebyella</taxon>
    </lineage>
</organism>
<name>A0A3G2L202_9FLAO</name>